<dbReference type="EMBL" id="GL732739">
    <property type="protein sequence ID" value="EFX65599.1"/>
    <property type="molecule type" value="Genomic_DNA"/>
</dbReference>
<gene>
    <name evidence="11" type="ORF">DAPPUDRAFT_229597</name>
</gene>
<evidence type="ECO:0000313" key="11">
    <source>
        <dbReference type="EMBL" id="EFX65599.1"/>
    </source>
</evidence>
<dbReference type="Pfam" id="PF14932">
    <property type="entry name" value="HAUS-augmin3"/>
    <property type="match status" value="1"/>
</dbReference>
<evidence type="ECO:0000259" key="10">
    <source>
        <dbReference type="Pfam" id="PF14932"/>
    </source>
</evidence>
<evidence type="ECO:0000256" key="9">
    <source>
        <dbReference type="ARBA" id="ARBA00023306"/>
    </source>
</evidence>
<dbReference type="PANTHER" id="PTHR19378">
    <property type="entry name" value="GOLGIN- RELATED"/>
    <property type="match status" value="1"/>
</dbReference>
<evidence type="ECO:0000256" key="3">
    <source>
        <dbReference type="ARBA" id="ARBA00022490"/>
    </source>
</evidence>
<protein>
    <recommendedName>
        <fullName evidence="10">HAUS augmin-like complex subunit 3 N-terminal domain-containing protein</fullName>
    </recommendedName>
</protein>
<reference evidence="11 12" key="1">
    <citation type="journal article" date="2011" name="Science">
        <title>The ecoresponsive genome of Daphnia pulex.</title>
        <authorList>
            <person name="Colbourne J.K."/>
            <person name="Pfrender M.E."/>
            <person name="Gilbert D."/>
            <person name="Thomas W.K."/>
            <person name="Tucker A."/>
            <person name="Oakley T.H."/>
            <person name="Tokishita S."/>
            <person name="Aerts A."/>
            <person name="Arnold G.J."/>
            <person name="Basu M.K."/>
            <person name="Bauer D.J."/>
            <person name="Caceres C.E."/>
            <person name="Carmel L."/>
            <person name="Casola C."/>
            <person name="Choi J.H."/>
            <person name="Detter J.C."/>
            <person name="Dong Q."/>
            <person name="Dusheyko S."/>
            <person name="Eads B.D."/>
            <person name="Frohlich T."/>
            <person name="Geiler-Samerotte K.A."/>
            <person name="Gerlach D."/>
            <person name="Hatcher P."/>
            <person name="Jogdeo S."/>
            <person name="Krijgsveld J."/>
            <person name="Kriventseva E.V."/>
            <person name="Kultz D."/>
            <person name="Laforsch C."/>
            <person name="Lindquist E."/>
            <person name="Lopez J."/>
            <person name="Manak J.R."/>
            <person name="Muller J."/>
            <person name="Pangilinan J."/>
            <person name="Patwardhan R.P."/>
            <person name="Pitluck S."/>
            <person name="Pritham E.J."/>
            <person name="Rechtsteiner A."/>
            <person name="Rho M."/>
            <person name="Rogozin I.B."/>
            <person name="Sakarya O."/>
            <person name="Salamov A."/>
            <person name="Schaack S."/>
            <person name="Shapiro H."/>
            <person name="Shiga Y."/>
            <person name="Skalitzky C."/>
            <person name="Smith Z."/>
            <person name="Souvorov A."/>
            <person name="Sung W."/>
            <person name="Tang Z."/>
            <person name="Tsuchiya D."/>
            <person name="Tu H."/>
            <person name="Vos H."/>
            <person name="Wang M."/>
            <person name="Wolf Y.I."/>
            <person name="Yamagata H."/>
            <person name="Yamada T."/>
            <person name="Ye Y."/>
            <person name="Shaw J.R."/>
            <person name="Andrews J."/>
            <person name="Crease T.J."/>
            <person name="Tang H."/>
            <person name="Lucas S.M."/>
            <person name="Robertson H.M."/>
            <person name="Bork P."/>
            <person name="Koonin E.V."/>
            <person name="Zdobnov E.M."/>
            <person name="Grigoriev I.V."/>
            <person name="Lynch M."/>
            <person name="Boore J.L."/>
        </authorList>
    </citation>
    <scope>NUCLEOTIDE SEQUENCE [LARGE SCALE GENOMIC DNA]</scope>
</reference>
<dbReference type="HOGENOM" id="CLU_031795_0_0_1"/>
<keyword evidence="6" id="KW-0498">Mitosis</keyword>
<evidence type="ECO:0000256" key="4">
    <source>
        <dbReference type="ARBA" id="ARBA00022618"/>
    </source>
</evidence>
<evidence type="ECO:0000256" key="6">
    <source>
        <dbReference type="ARBA" id="ARBA00022776"/>
    </source>
</evidence>
<dbReference type="KEGG" id="dpx:DAPPUDRAFT_229597"/>
<proteinExistence type="inferred from homology"/>
<dbReference type="OrthoDB" id="2159690at2759"/>
<keyword evidence="8" id="KW-0206">Cytoskeleton</keyword>
<evidence type="ECO:0000256" key="7">
    <source>
        <dbReference type="ARBA" id="ARBA00023054"/>
    </source>
</evidence>
<keyword evidence="4" id="KW-0132">Cell division</keyword>
<evidence type="ECO:0000313" key="12">
    <source>
        <dbReference type="Proteomes" id="UP000000305"/>
    </source>
</evidence>
<sequence>MAELGSTLFHKLSQLKYPAIYKFNPSSFDWLFDNDEAFPFLHWLCSTVQTTNLITDFELKKFENLKKEGITILEGKRLAEAYDNHSVTVTSAELETAIEDLESVKEALILQKQVYVNQLNIYNSKGNIISRKIADLDSLNAGLEIKNEVLLSKLKCTDAMANNVLQSVNGLSSHVLEFFNEEKLLCQNSFIEYLAFEEECTACLTNYANKQFEQKMGHMGQNSGLEMCAFLQIGQSNFRVLLGLDEKARYTQNWELNCLQLQLPLAEEDRTVNETEVSSLTTALGINYQILATLVDGKFPLNHVDREYQNSLDFKSLVYSKELASLKICVKNAISKATQLRCSSIIVGDCSLKLLRQDFFIAKQKEFLSLLVQQWAREQLVLLAVRFEGRQLETLLSTLKHISQYLLESDHQLVERLVSLKQFVDLEKSLHNRNTIPRHDEASCSMKTILGLQYTQECGQDPWDYSELNNLAVILKNHFEEAKSILGQLSRIVINQQKGLEQLVFKLEELLFGFPLTSNTQKPSNLQFLDERIDALNVVRRDVQSQLKPLNRKFKTKQVVFKTDHLNVLERRLWTLFYTDVTSMVHRTNALNIKIIPM</sequence>
<dbReference type="GO" id="GO:0051225">
    <property type="term" value="P:spindle assembly"/>
    <property type="evidence" value="ECO:0000318"/>
    <property type="project" value="GO_Central"/>
</dbReference>
<evidence type="ECO:0000256" key="1">
    <source>
        <dbReference type="ARBA" id="ARBA00004186"/>
    </source>
</evidence>
<keyword evidence="7" id="KW-0175">Coiled coil</keyword>
<dbReference type="GO" id="GO:0051301">
    <property type="term" value="P:cell division"/>
    <property type="evidence" value="ECO:0007669"/>
    <property type="project" value="UniProtKB-KW"/>
</dbReference>
<evidence type="ECO:0000256" key="5">
    <source>
        <dbReference type="ARBA" id="ARBA00022701"/>
    </source>
</evidence>
<dbReference type="GO" id="GO:0072686">
    <property type="term" value="C:mitotic spindle"/>
    <property type="evidence" value="ECO:0000318"/>
    <property type="project" value="GO_Central"/>
</dbReference>
<dbReference type="PRINTS" id="PR02089">
    <property type="entry name" value="HAUSAUGMINL3"/>
</dbReference>
<dbReference type="InterPro" id="IPR026206">
    <property type="entry name" value="HAUS3"/>
</dbReference>
<comment type="subcellular location">
    <subcellularLocation>
        <location evidence="1">Cytoplasm</location>
        <location evidence="1">Cytoskeleton</location>
        <location evidence="1">Spindle</location>
    </subcellularLocation>
</comment>
<evidence type="ECO:0000256" key="8">
    <source>
        <dbReference type="ARBA" id="ARBA00023212"/>
    </source>
</evidence>
<accession>E9HRN9</accession>
<keyword evidence="5" id="KW-0493">Microtubule</keyword>
<organism evidence="11 12">
    <name type="scientific">Daphnia pulex</name>
    <name type="common">Water flea</name>
    <dbReference type="NCBI Taxonomy" id="6669"/>
    <lineage>
        <taxon>Eukaryota</taxon>
        <taxon>Metazoa</taxon>
        <taxon>Ecdysozoa</taxon>
        <taxon>Arthropoda</taxon>
        <taxon>Crustacea</taxon>
        <taxon>Branchiopoda</taxon>
        <taxon>Diplostraca</taxon>
        <taxon>Cladocera</taxon>
        <taxon>Anomopoda</taxon>
        <taxon>Daphniidae</taxon>
        <taxon>Daphnia</taxon>
    </lineage>
</organism>
<dbReference type="GO" id="GO:0031023">
    <property type="term" value="P:microtubule organizing center organization"/>
    <property type="evidence" value="ECO:0000318"/>
    <property type="project" value="GO_Central"/>
</dbReference>
<comment type="similarity">
    <text evidence="2">Belongs to the HAUS3 family.</text>
</comment>
<dbReference type="PANTHER" id="PTHR19378:SF0">
    <property type="entry name" value="HAUS AUGMIN-LIKE COMPLEX SUBUNIT 3"/>
    <property type="match status" value="1"/>
</dbReference>
<evidence type="ECO:0000256" key="2">
    <source>
        <dbReference type="ARBA" id="ARBA00009645"/>
    </source>
</evidence>
<dbReference type="InterPro" id="IPR032733">
    <property type="entry name" value="HAUS3_N"/>
</dbReference>
<dbReference type="GO" id="GO:0005815">
    <property type="term" value="C:microtubule organizing center"/>
    <property type="evidence" value="ECO:0000318"/>
    <property type="project" value="GO_Central"/>
</dbReference>
<keyword evidence="9" id="KW-0131">Cell cycle</keyword>
<feature type="domain" description="HAUS augmin-like complex subunit 3 N-terminal" evidence="10">
    <location>
        <begin position="30"/>
        <end position="275"/>
    </location>
</feature>
<dbReference type="GO" id="GO:0005874">
    <property type="term" value="C:microtubule"/>
    <property type="evidence" value="ECO:0007669"/>
    <property type="project" value="UniProtKB-KW"/>
</dbReference>
<dbReference type="AlphaFoldDB" id="E9HRN9"/>
<dbReference type="eggNOG" id="ENOG502R4I5">
    <property type="taxonomic scope" value="Eukaryota"/>
</dbReference>
<dbReference type="OMA" id="LEWFCNT"/>
<dbReference type="STRING" id="6669.E9HRN9"/>
<dbReference type="GO" id="GO:0070652">
    <property type="term" value="C:HAUS complex"/>
    <property type="evidence" value="ECO:0000318"/>
    <property type="project" value="GO_Central"/>
</dbReference>
<name>E9HRN9_DAPPU</name>
<keyword evidence="3" id="KW-0963">Cytoplasm</keyword>
<keyword evidence="12" id="KW-1185">Reference proteome</keyword>
<dbReference type="Proteomes" id="UP000000305">
    <property type="component" value="Unassembled WGS sequence"/>
</dbReference>
<dbReference type="InParanoid" id="E9HRN9"/>